<dbReference type="RefSeq" id="WP_157481124.1">
    <property type="nucleotide sequence ID" value="NZ_JAZDQD010000004.1"/>
</dbReference>
<evidence type="ECO:0000256" key="2">
    <source>
        <dbReference type="ARBA" id="ARBA00023125"/>
    </source>
</evidence>
<evidence type="ECO:0000313" key="6">
    <source>
        <dbReference type="Proteomes" id="UP000433945"/>
    </source>
</evidence>
<name>A0A6N8H962_9FLAO</name>
<comment type="caution">
    <text evidence="5">The sequence shown here is derived from an EMBL/GenBank/DDBJ whole genome shotgun (WGS) entry which is preliminary data.</text>
</comment>
<dbReference type="GO" id="GO:0006355">
    <property type="term" value="P:regulation of DNA-templated transcription"/>
    <property type="evidence" value="ECO:0007669"/>
    <property type="project" value="UniProtKB-ARBA"/>
</dbReference>
<proteinExistence type="predicted"/>
<dbReference type="GO" id="GO:0003677">
    <property type="term" value="F:DNA binding"/>
    <property type="evidence" value="ECO:0007669"/>
    <property type="project" value="UniProtKB-KW"/>
</dbReference>
<evidence type="ECO:0000259" key="4">
    <source>
        <dbReference type="PROSITE" id="PS51118"/>
    </source>
</evidence>
<dbReference type="Gene3D" id="1.10.10.10">
    <property type="entry name" value="Winged helix-like DNA-binding domain superfamily/Winged helix DNA-binding domain"/>
    <property type="match status" value="1"/>
</dbReference>
<keyword evidence="2" id="KW-0238">DNA-binding</keyword>
<dbReference type="CDD" id="cd00090">
    <property type="entry name" value="HTH_ARSR"/>
    <property type="match status" value="1"/>
</dbReference>
<gene>
    <name evidence="5" type="ORF">GN157_00340</name>
</gene>
<evidence type="ECO:0000256" key="3">
    <source>
        <dbReference type="ARBA" id="ARBA00023163"/>
    </source>
</evidence>
<dbReference type="InterPro" id="IPR036390">
    <property type="entry name" value="WH_DNA-bd_sf"/>
</dbReference>
<sequence>MTAIKETSVIQENKQYALETCPVTYVMEKIGNYWKPIIIYHLSQGPKRYSELRKAIPAITEKVLIQHLKQLEGDGLVIRKAKPVVPPYVTYSLSKTGKGLMPVIDAMALWAQKERSNGF</sequence>
<dbReference type="Proteomes" id="UP000433945">
    <property type="component" value="Unassembled WGS sequence"/>
</dbReference>
<keyword evidence="1" id="KW-0805">Transcription regulation</keyword>
<dbReference type="PANTHER" id="PTHR33204:SF29">
    <property type="entry name" value="TRANSCRIPTIONAL REGULATOR"/>
    <property type="match status" value="1"/>
</dbReference>
<dbReference type="AlphaFoldDB" id="A0A6N8H962"/>
<dbReference type="InterPro" id="IPR036388">
    <property type="entry name" value="WH-like_DNA-bd_sf"/>
</dbReference>
<dbReference type="PROSITE" id="PS51118">
    <property type="entry name" value="HTH_HXLR"/>
    <property type="match status" value="1"/>
</dbReference>
<organism evidence="5 6">
    <name type="scientific">Flavobacterium rakeshii</name>
    <dbReference type="NCBI Taxonomy" id="1038845"/>
    <lineage>
        <taxon>Bacteria</taxon>
        <taxon>Pseudomonadati</taxon>
        <taxon>Bacteroidota</taxon>
        <taxon>Flavobacteriia</taxon>
        <taxon>Flavobacteriales</taxon>
        <taxon>Flavobacteriaceae</taxon>
        <taxon>Flavobacterium</taxon>
    </lineage>
</organism>
<protein>
    <submittedName>
        <fullName evidence="5">Transcriptional regulator</fullName>
    </submittedName>
</protein>
<dbReference type="InterPro" id="IPR002577">
    <property type="entry name" value="HTH_HxlR"/>
</dbReference>
<dbReference type="EMBL" id="WOWP01000001">
    <property type="protein sequence ID" value="MUV02145.1"/>
    <property type="molecule type" value="Genomic_DNA"/>
</dbReference>
<accession>A0A6N8H962</accession>
<keyword evidence="3" id="KW-0804">Transcription</keyword>
<dbReference type="Pfam" id="PF01638">
    <property type="entry name" value="HxlR"/>
    <property type="match status" value="1"/>
</dbReference>
<feature type="domain" description="HTH hxlR-type" evidence="4">
    <location>
        <begin position="21"/>
        <end position="119"/>
    </location>
</feature>
<evidence type="ECO:0000256" key="1">
    <source>
        <dbReference type="ARBA" id="ARBA00023015"/>
    </source>
</evidence>
<keyword evidence="6" id="KW-1185">Reference proteome</keyword>
<reference evidence="5 6" key="1">
    <citation type="submission" date="2019-12" db="EMBL/GenBank/DDBJ databases">
        <authorList>
            <person name="Sun J.-Q."/>
        </authorList>
    </citation>
    <scope>NUCLEOTIDE SEQUENCE [LARGE SCALE GENOMIC DNA]</scope>
    <source>
        <strain evidence="5 6">JCM 17928</strain>
    </source>
</reference>
<dbReference type="InterPro" id="IPR011991">
    <property type="entry name" value="ArsR-like_HTH"/>
</dbReference>
<dbReference type="SUPFAM" id="SSF46785">
    <property type="entry name" value="Winged helix' DNA-binding domain"/>
    <property type="match status" value="1"/>
</dbReference>
<evidence type="ECO:0000313" key="5">
    <source>
        <dbReference type="EMBL" id="MUV02145.1"/>
    </source>
</evidence>
<dbReference type="PANTHER" id="PTHR33204">
    <property type="entry name" value="TRANSCRIPTIONAL REGULATOR, MARR FAMILY"/>
    <property type="match status" value="1"/>
</dbReference>
<dbReference type="OrthoDB" id="9797599at2"/>